<dbReference type="EMBL" id="UINC01022671">
    <property type="protein sequence ID" value="SVA92770.1"/>
    <property type="molecule type" value="Genomic_DNA"/>
</dbReference>
<gene>
    <name evidence="1" type="ORF">METZ01_LOCUS145624</name>
</gene>
<name>A0A381ZU53_9ZZZZ</name>
<evidence type="ECO:0008006" key="2">
    <source>
        <dbReference type="Google" id="ProtNLM"/>
    </source>
</evidence>
<reference evidence="1" key="1">
    <citation type="submission" date="2018-05" db="EMBL/GenBank/DDBJ databases">
        <authorList>
            <person name="Lanie J.A."/>
            <person name="Ng W.-L."/>
            <person name="Kazmierczak K.M."/>
            <person name="Andrzejewski T.M."/>
            <person name="Davidsen T.M."/>
            <person name="Wayne K.J."/>
            <person name="Tettelin H."/>
            <person name="Glass J.I."/>
            <person name="Rusch D."/>
            <person name="Podicherti R."/>
            <person name="Tsui H.-C.T."/>
            <person name="Winkler M.E."/>
        </authorList>
    </citation>
    <scope>NUCLEOTIDE SEQUENCE</scope>
</reference>
<protein>
    <recommendedName>
        <fullName evidence="2">Nucleotide pyrophosphohydrolase</fullName>
    </recommendedName>
</protein>
<evidence type="ECO:0000313" key="1">
    <source>
        <dbReference type="EMBL" id="SVA92770.1"/>
    </source>
</evidence>
<organism evidence="1">
    <name type="scientific">marine metagenome</name>
    <dbReference type="NCBI Taxonomy" id="408172"/>
    <lineage>
        <taxon>unclassified sequences</taxon>
        <taxon>metagenomes</taxon>
        <taxon>ecological metagenomes</taxon>
    </lineage>
</organism>
<sequence length="28" mass="3516">MNELRSLTEKIVKFHDERNWEQFHNSNI</sequence>
<proteinExistence type="predicted"/>
<accession>A0A381ZU53</accession>
<dbReference type="AlphaFoldDB" id="A0A381ZU53"/>